<name>A0A9P6J1E2_9FUNG</name>
<dbReference type="AlphaFoldDB" id="A0A9P6J1E2"/>
<proteinExistence type="predicted"/>
<evidence type="ECO:0000313" key="2">
    <source>
        <dbReference type="Proteomes" id="UP000749646"/>
    </source>
</evidence>
<reference evidence="1" key="1">
    <citation type="journal article" date="2020" name="Fungal Divers.">
        <title>Resolving the Mortierellaceae phylogeny through synthesis of multi-gene phylogenetics and phylogenomics.</title>
        <authorList>
            <person name="Vandepol N."/>
            <person name="Liber J."/>
            <person name="Desiro A."/>
            <person name="Na H."/>
            <person name="Kennedy M."/>
            <person name="Barry K."/>
            <person name="Grigoriev I.V."/>
            <person name="Miller A.N."/>
            <person name="O'Donnell K."/>
            <person name="Stajich J.E."/>
            <person name="Bonito G."/>
        </authorList>
    </citation>
    <scope>NUCLEOTIDE SEQUENCE</scope>
    <source>
        <strain evidence="1">MES-2147</strain>
    </source>
</reference>
<gene>
    <name evidence="1" type="ORF">BGZ65_002233</name>
</gene>
<accession>A0A9P6J1E2</accession>
<organism evidence="1 2">
    <name type="scientific">Modicella reniformis</name>
    <dbReference type="NCBI Taxonomy" id="1440133"/>
    <lineage>
        <taxon>Eukaryota</taxon>
        <taxon>Fungi</taxon>
        <taxon>Fungi incertae sedis</taxon>
        <taxon>Mucoromycota</taxon>
        <taxon>Mortierellomycotina</taxon>
        <taxon>Mortierellomycetes</taxon>
        <taxon>Mortierellales</taxon>
        <taxon>Mortierellaceae</taxon>
        <taxon>Modicella</taxon>
    </lineage>
</organism>
<evidence type="ECO:0000313" key="1">
    <source>
        <dbReference type="EMBL" id="KAF9957136.1"/>
    </source>
</evidence>
<dbReference type="EMBL" id="JAAAHW010006637">
    <property type="protein sequence ID" value="KAF9957136.1"/>
    <property type="molecule type" value="Genomic_DNA"/>
</dbReference>
<dbReference type="Proteomes" id="UP000749646">
    <property type="component" value="Unassembled WGS sequence"/>
</dbReference>
<comment type="caution">
    <text evidence="1">The sequence shown here is derived from an EMBL/GenBank/DDBJ whole genome shotgun (WGS) entry which is preliminary data.</text>
</comment>
<sequence>MEQSDNDMKVEAVLDHNVATELMDYSIYEFRELVRTDEPGAKRAVGRIRTRLSEVESVECLFSGLRGHIPVVRALKVLTKKRK</sequence>
<protein>
    <submittedName>
        <fullName evidence="1">Uncharacterized protein</fullName>
    </submittedName>
</protein>
<dbReference type="OrthoDB" id="341511at2759"/>
<keyword evidence="2" id="KW-1185">Reference proteome</keyword>